<reference evidence="3" key="1">
    <citation type="submission" date="2011-07" db="EMBL/GenBank/DDBJ databases">
        <authorList>
            <consortium name="Caenorhabditis brenneri Sequencing and Analysis Consortium"/>
            <person name="Wilson R.K."/>
        </authorList>
    </citation>
    <scope>NUCLEOTIDE SEQUENCE [LARGE SCALE GENOMIC DNA]</scope>
    <source>
        <strain evidence="3">PB2801</strain>
    </source>
</reference>
<gene>
    <name evidence="2" type="ORF">CAEBREN_00216</name>
</gene>
<keyword evidence="3" id="KW-1185">Reference proteome</keyword>
<feature type="compositionally biased region" description="Acidic residues" evidence="1">
    <location>
        <begin position="72"/>
        <end position="93"/>
    </location>
</feature>
<dbReference type="EMBL" id="GL379847">
    <property type="protein sequence ID" value="EGT54736.1"/>
    <property type="molecule type" value="Genomic_DNA"/>
</dbReference>
<dbReference type="InParanoid" id="G0N7G5"/>
<evidence type="ECO:0000313" key="2">
    <source>
        <dbReference type="EMBL" id="EGT54736.1"/>
    </source>
</evidence>
<evidence type="ECO:0000256" key="1">
    <source>
        <dbReference type="SAM" id="MobiDB-lite"/>
    </source>
</evidence>
<proteinExistence type="predicted"/>
<feature type="region of interest" description="Disordered" evidence="1">
    <location>
        <begin position="1"/>
        <end position="93"/>
    </location>
</feature>
<sequence>MPSHSAPLLDVFPTPGTSPNESPSDHAVQCSADSEAYLQDTDEMAQPTGTPENAHNEPMEAPIEGGNQEGVQEVEEGEEAQEEVQQVEEEEEEEVYRWTLPAIFPNGKPLRIKESEEHCLEVFLLIILQIYKECFPKLSRDKTRFGQRLKKLDPETAQEIFDDLGNEVEKYKKRVYGETNIASILDELNATEEDVFVDFSAGSRCHHTEITRIDSEERCFPIPQHLCRRTILCGGHLAVGDLSAAAFVRKNSLKRFNFVAYQLCQEDGHCEIIQKFEFCERVFIGVHAVLAMMDHTLVQIIRYKQLDDDKKVVDCIQRQVDAQPNLQKFTQKCLKVEENRPAPRYERRL</sequence>
<accession>G0N7G5</accession>
<name>G0N7G5_CAEBE</name>
<protein>
    <submittedName>
        <fullName evidence="2">Uncharacterized protein</fullName>
    </submittedName>
</protein>
<dbReference type="HOGENOM" id="CLU_795078_0_0_1"/>
<dbReference type="Proteomes" id="UP000008068">
    <property type="component" value="Unassembled WGS sequence"/>
</dbReference>
<organism evidence="3">
    <name type="scientific">Caenorhabditis brenneri</name>
    <name type="common">Nematode worm</name>
    <dbReference type="NCBI Taxonomy" id="135651"/>
    <lineage>
        <taxon>Eukaryota</taxon>
        <taxon>Metazoa</taxon>
        <taxon>Ecdysozoa</taxon>
        <taxon>Nematoda</taxon>
        <taxon>Chromadorea</taxon>
        <taxon>Rhabditida</taxon>
        <taxon>Rhabditina</taxon>
        <taxon>Rhabditomorpha</taxon>
        <taxon>Rhabditoidea</taxon>
        <taxon>Rhabditidae</taxon>
        <taxon>Peloderinae</taxon>
        <taxon>Caenorhabditis</taxon>
    </lineage>
</organism>
<dbReference type="AlphaFoldDB" id="G0N7G5"/>
<evidence type="ECO:0000313" key="3">
    <source>
        <dbReference type="Proteomes" id="UP000008068"/>
    </source>
</evidence>